<feature type="region of interest" description="Disordered" evidence="3">
    <location>
        <begin position="94"/>
        <end position="114"/>
    </location>
</feature>
<dbReference type="GO" id="GO:0005576">
    <property type="term" value="C:extracellular region"/>
    <property type="evidence" value="ECO:0007669"/>
    <property type="project" value="UniProtKB-SubCell"/>
</dbReference>
<evidence type="ECO:0000256" key="4">
    <source>
        <dbReference type="SAM" id="SignalP"/>
    </source>
</evidence>
<evidence type="ECO:0000256" key="2">
    <source>
        <dbReference type="ARBA" id="ARBA00022525"/>
    </source>
</evidence>
<evidence type="ECO:0000313" key="5">
    <source>
        <dbReference type="EMBL" id="ABI52675.1"/>
    </source>
</evidence>
<comment type="subcellular location">
    <subcellularLocation>
        <location evidence="1">Secreted</location>
    </subcellularLocation>
</comment>
<dbReference type="EMBL" id="DQ886758">
    <property type="protein sequence ID" value="ABI52675.1"/>
    <property type="molecule type" value="mRNA"/>
</dbReference>
<protein>
    <submittedName>
        <fullName evidence="5">Putative BTSP secretory protein</fullName>
    </submittedName>
</protein>
<organism evidence="5">
    <name type="scientific">Argas monolakensis</name>
    <name type="common">Mono lake bird tick</name>
    <dbReference type="NCBI Taxonomy" id="34602"/>
    <lineage>
        <taxon>Eukaryota</taxon>
        <taxon>Metazoa</taxon>
        <taxon>Ecdysozoa</taxon>
        <taxon>Arthropoda</taxon>
        <taxon>Chelicerata</taxon>
        <taxon>Arachnida</taxon>
        <taxon>Acari</taxon>
        <taxon>Parasitiformes</taxon>
        <taxon>Ixodida</taxon>
        <taxon>Ixodoidea</taxon>
        <taxon>Argasidae</taxon>
        <taxon>Argasinae</taxon>
        <taxon>Argas</taxon>
    </lineage>
</organism>
<dbReference type="Pfam" id="PF07771">
    <property type="entry name" value="TSGP1"/>
    <property type="match status" value="1"/>
</dbReference>
<dbReference type="InterPro" id="IPR011694">
    <property type="entry name" value="Ixonnexin-like"/>
</dbReference>
<reference evidence="5" key="1">
    <citation type="journal article" date="2008" name="Insect Biochem. Mol. Biol.">
        <title>Comparative sialomics between hard and soft ticks: implications for the evolution of blood-feeding behavior.</title>
        <authorList>
            <person name="Mans B.J."/>
            <person name="Andersen J.F."/>
            <person name="Francischetti I.M."/>
            <person name="Valenzuela J.G."/>
            <person name="Schwan T.G."/>
            <person name="Pham V.M."/>
            <person name="Garfield M.K."/>
            <person name="Hammer C.H."/>
            <person name="Ribeiro J.M."/>
        </authorList>
    </citation>
    <scope>NUCLEOTIDE SEQUENCE</scope>
    <source>
        <strain evidence="5">AM-71</strain>
        <tissue evidence="5">Adult salivary gland</tissue>
    </source>
</reference>
<feature type="chain" id="PRO_5004167730" evidence="4">
    <location>
        <begin position="21"/>
        <end position="114"/>
    </location>
</feature>
<proteinExistence type="evidence at transcript level"/>
<evidence type="ECO:0000256" key="1">
    <source>
        <dbReference type="ARBA" id="ARBA00004613"/>
    </source>
</evidence>
<name>Q09JT8_ARGMO</name>
<accession>Q09JT8</accession>
<sequence length="114" mass="12499">MAAAAAILCILYSVLHASFAEEIPSPTKLYNCGEVQFSPNLTYDHCKFVCLKTAHLKDKVAQWQEDMSLIDGYMCWLNKESQEIGKCLNGKCVSNDTTTTPPPPTTPGPEDLGC</sequence>
<dbReference type="AlphaFoldDB" id="Q09JT8"/>
<evidence type="ECO:0000256" key="3">
    <source>
        <dbReference type="SAM" id="MobiDB-lite"/>
    </source>
</evidence>
<keyword evidence="4" id="KW-0732">Signal</keyword>
<feature type="signal peptide" evidence="4">
    <location>
        <begin position="1"/>
        <end position="20"/>
    </location>
</feature>
<keyword evidence="2" id="KW-0964">Secreted</keyword>